<dbReference type="Pfam" id="PF08205">
    <property type="entry name" value="C2-set_2"/>
    <property type="match status" value="1"/>
</dbReference>
<name>A0A6P8LCE6_DROMA</name>
<dbReference type="FunFam" id="2.60.40.10:FF:000437">
    <property type="entry name" value="Beat-IIIc, isoform A"/>
    <property type="match status" value="1"/>
</dbReference>
<dbReference type="PANTHER" id="PTHR21261">
    <property type="entry name" value="BEAT PROTEIN"/>
    <property type="match status" value="1"/>
</dbReference>
<dbReference type="SUPFAM" id="SSF48726">
    <property type="entry name" value="Immunoglobulin"/>
    <property type="match status" value="1"/>
</dbReference>
<evidence type="ECO:0000256" key="2">
    <source>
        <dbReference type="SAM" id="MobiDB-lite"/>
    </source>
</evidence>
<sequence length="540" mass="59789">MAKTTIPEASTRHMQMAKRWRTEKDVGFHGFHGSQSGRSCICWISVVLLLIVVPDFIEALKDVSVMIPQAVKRGSNALFTCNYDMENDTLYSVKWYKGKREFYRYTPKENPAMKVFAMTSGLNVERNLSNQSHVVLQSVPLNISGKFTCEISVEAPTFQTAMVSGEMEVVELPEEHTVVTGIQARYRIGDLVDGNCSIKYSKPAANLTWTINGIVVPPHHIKTYQTEKRENSTLESVTSAIHFMVTNQHFLKGQMRLKCTANIFDIFKEEMESVIEEDRPRIMASGRSYDINNYPLEEHTNGERGGFEDHNESYLTYYSADNTASGASTAAHEIFWLFWPSQLTKLPINRQLAGAWHWLCGGVGAAALLLFFLLQQGPLAHQIINCQYTKPATGKVQQQQQRHQQRSSGSSSNIEVTAPKAATSASSVKCFYNCQMAMAMPTRSRDDDDRGDAYIGSTSANAAATATATADADAADVAAAGGVASCSIKRLSATLVGGVNAVRGVASGPDQRLLMTRRRERRQKKSQAMDAMMQSRWSAC</sequence>
<dbReference type="CTD" id="34945"/>
<feature type="domain" description="Ig-like" evidence="4">
    <location>
        <begin position="54"/>
        <end position="164"/>
    </location>
</feature>
<reference evidence="6" key="1">
    <citation type="submission" date="2025-08" db="UniProtKB">
        <authorList>
            <consortium name="RefSeq"/>
        </authorList>
    </citation>
    <scope>IDENTIFICATION</scope>
    <source>
        <strain evidence="6">Mau12</strain>
        <tissue evidence="6">Whole Body</tissue>
    </source>
</reference>
<dbReference type="FunFam" id="2.60.40.10:FF:002320">
    <property type="entry name" value="Uncharacterized protein, isoform C"/>
    <property type="match status" value="1"/>
</dbReference>
<proteinExistence type="predicted"/>
<feature type="transmembrane region" description="Helical" evidence="3">
    <location>
        <begin position="355"/>
        <end position="374"/>
    </location>
</feature>
<dbReference type="GeneID" id="117150405"/>
<evidence type="ECO:0000256" key="3">
    <source>
        <dbReference type="SAM" id="Phobius"/>
    </source>
</evidence>
<accession>A0A6P8LCE6</accession>
<dbReference type="InterPro" id="IPR013162">
    <property type="entry name" value="CD80_C2-set"/>
</dbReference>
<organism evidence="5 6">
    <name type="scientific">Drosophila mauritiana</name>
    <name type="common">Fruit fly</name>
    <dbReference type="NCBI Taxonomy" id="7226"/>
    <lineage>
        <taxon>Eukaryota</taxon>
        <taxon>Metazoa</taxon>
        <taxon>Ecdysozoa</taxon>
        <taxon>Arthropoda</taxon>
        <taxon>Hexapoda</taxon>
        <taxon>Insecta</taxon>
        <taxon>Pterygota</taxon>
        <taxon>Neoptera</taxon>
        <taxon>Endopterygota</taxon>
        <taxon>Diptera</taxon>
        <taxon>Brachycera</taxon>
        <taxon>Muscomorpha</taxon>
        <taxon>Ephydroidea</taxon>
        <taxon>Drosophilidae</taxon>
        <taxon>Drosophila</taxon>
        <taxon>Sophophora</taxon>
    </lineage>
</organism>
<feature type="region of interest" description="Disordered" evidence="2">
    <location>
        <begin position="395"/>
        <end position="420"/>
    </location>
</feature>
<dbReference type="RefSeq" id="XP_033173159.1">
    <property type="nucleotide sequence ID" value="XM_033317268.1"/>
</dbReference>
<dbReference type="InterPro" id="IPR013783">
    <property type="entry name" value="Ig-like_fold"/>
</dbReference>
<keyword evidence="5" id="KW-1185">Reference proteome</keyword>
<dbReference type="AlphaFoldDB" id="A0A6P8LCE6"/>
<dbReference type="PANTHER" id="PTHR21261:SF8">
    <property type="entry name" value="BEATEN PATH IA, ISOFORM B-RELATED"/>
    <property type="match status" value="1"/>
</dbReference>
<feature type="region of interest" description="Disordered" evidence="2">
    <location>
        <begin position="519"/>
        <end position="540"/>
    </location>
</feature>
<dbReference type="GO" id="GO:0008045">
    <property type="term" value="P:motor neuron axon guidance"/>
    <property type="evidence" value="ECO:0007669"/>
    <property type="project" value="TreeGrafter"/>
</dbReference>
<protein>
    <submittedName>
        <fullName evidence="6">Uncharacterized protein LOC117150405</fullName>
    </submittedName>
</protein>
<dbReference type="InterPro" id="IPR007110">
    <property type="entry name" value="Ig-like_dom"/>
</dbReference>
<feature type="compositionally biased region" description="Low complexity" evidence="2">
    <location>
        <begin position="397"/>
        <end position="412"/>
    </location>
</feature>
<dbReference type="Gene3D" id="2.60.40.10">
    <property type="entry name" value="Immunoglobulins"/>
    <property type="match status" value="2"/>
</dbReference>
<keyword evidence="3" id="KW-0812">Transmembrane</keyword>
<dbReference type="PROSITE" id="PS50835">
    <property type="entry name" value="IG_LIKE"/>
    <property type="match status" value="1"/>
</dbReference>
<dbReference type="InterPro" id="IPR036179">
    <property type="entry name" value="Ig-like_dom_sf"/>
</dbReference>
<keyword evidence="3" id="KW-1133">Transmembrane helix</keyword>
<evidence type="ECO:0000256" key="1">
    <source>
        <dbReference type="ARBA" id="ARBA00023157"/>
    </source>
</evidence>
<gene>
    <name evidence="6" type="primary">LOC117150405</name>
</gene>
<evidence type="ECO:0000259" key="4">
    <source>
        <dbReference type="PROSITE" id="PS50835"/>
    </source>
</evidence>
<evidence type="ECO:0000313" key="5">
    <source>
        <dbReference type="Proteomes" id="UP000515162"/>
    </source>
</evidence>
<keyword evidence="1" id="KW-1015">Disulfide bond</keyword>
<keyword evidence="3" id="KW-0472">Membrane</keyword>
<dbReference type="Proteomes" id="UP000515162">
    <property type="component" value="Chromosome 2L"/>
</dbReference>
<evidence type="ECO:0000313" key="6">
    <source>
        <dbReference type="RefSeq" id="XP_033173159.1"/>
    </source>
</evidence>